<proteinExistence type="predicted"/>
<keyword evidence="1" id="KW-0687">Ribonucleoprotein</keyword>
<dbReference type="InterPro" id="IPR023674">
    <property type="entry name" value="Ribosomal_uL1-like"/>
</dbReference>
<accession>A0A7G2CPL1</accession>
<name>A0A7G2CPL1_9TRYP</name>
<protein>
    <submittedName>
        <fullName evidence="1">Ribosomal protein L1p/L10e family, putative</fullName>
    </submittedName>
</protein>
<dbReference type="Pfam" id="PF00687">
    <property type="entry name" value="Ribosomal_L1"/>
    <property type="match status" value="1"/>
</dbReference>
<dbReference type="InterPro" id="IPR028364">
    <property type="entry name" value="Ribosomal_uL1/biogenesis"/>
</dbReference>
<dbReference type="SUPFAM" id="SSF56808">
    <property type="entry name" value="Ribosomal protein L1"/>
    <property type="match status" value="1"/>
</dbReference>
<keyword evidence="2" id="KW-1185">Reference proteome</keyword>
<dbReference type="GO" id="GO:0005840">
    <property type="term" value="C:ribosome"/>
    <property type="evidence" value="ECO:0007669"/>
    <property type="project" value="UniProtKB-KW"/>
</dbReference>
<keyword evidence="1" id="KW-0689">Ribosomal protein</keyword>
<evidence type="ECO:0000313" key="1">
    <source>
        <dbReference type="EMBL" id="CAD2221037.1"/>
    </source>
</evidence>
<dbReference type="VEuPathDB" id="TriTrypDB:ADEAN_000856400"/>
<evidence type="ECO:0000313" key="2">
    <source>
        <dbReference type="Proteomes" id="UP000515908"/>
    </source>
</evidence>
<reference evidence="1 2" key="1">
    <citation type="submission" date="2020-08" db="EMBL/GenBank/DDBJ databases">
        <authorList>
            <person name="Newling K."/>
            <person name="Davey J."/>
            <person name="Forrester S."/>
        </authorList>
    </citation>
    <scope>NUCLEOTIDE SEQUENCE [LARGE SCALE GENOMIC DNA]</scope>
    <source>
        <strain evidence="2">Crithidia deanei Carvalho (ATCC PRA-265)</strain>
    </source>
</reference>
<sequence>MPQDKRLIISKAVLYKLQRVCQEAHADPGEEGIYLSFLLPSVVLSQVPELLHPTDPFLFNVPHNVYKNATTSSNNNNNSESTLTGRTTCLIVPKQIAFDCTKINKRHQLFDAVVTAEAICKRGDEECLRRAMKVASTFTHFMVDSRILSKLPMCLVDAVKQSQQPDHQKKKATQRKKFIIPLSGLDERENLTFRLSQGVNNVILFMDKQTGQLHARVGHGNMTAGDICSNGKSIIVLLKKNFPNAMKNINEFKLTSEKTDSIRFMEVQIQK</sequence>
<organism evidence="1 2">
    <name type="scientific">Angomonas deanei</name>
    <dbReference type="NCBI Taxonomy" id="59799"/>
    <lineage>
        <taxon>Eukaryota</taxon>
        <taxon>Discoba</taxon>
        <taxon>Euglenozoa</taxon>
        <taxon>Kinetoplastea</taxon>
        <taxon>Metakinetoplastina</taxon>
        <taxon>Trypanosomatida</taxon>
        <taxon>Trypanosomatidae</taxon>
        <taxon>Strigomonadinae</taxon>
        <taxon>Angomonas</taxon>
    </lineage>
</organism>
<dbReference type="AlphaFoldDB" id="A0A7G2CPL1"/>
<gene>
    <name evidence="1" type="ORF">ADEAN_000856400</name>
</gene>
<dbReference type="EMBL" id="LR877163">
    <property type="protein sequence ID" value="CAD2221037.1"/>
    <property type="molecule type" value="Genomic_DNA"/>
</dbReference>
<dbReference type="Proteomes" id="UP000515908">
    <property type="component" value="Chromosome 19"/>
</dbReference>